<proteinExistence type="predicted"/>
<protein>
    <submittedName>
        <fullName evidence="1">Uncharacterized protein</fullName>
    </submittedName>
</protein>
<dbReference type="Proteomes" id="UP001642540">
    <property type="component" value="Unassembled WGS sequence"/>
</dbReference>
<name>A0ABP1RH97_9HEXA</name>
<accession>A0ABP1RH97</accession>
<keyword evidence="2" id="KW-1185">Reference proteome</keyword>
<reference evidence="1 2" key="1">
    <citation type="submission" date="2024-08" db="EMBL/GenBank/DDBJ databases">
        <authorList>
            <person name="Cucini C."/>
            <person name="Frati F."/>
        </authorList>
    </citation>
    <scope>NUCLEOTIDE SEQUENCE [LARGE SCALE GENOMIC DNA]</scope>
</reference>
<gene>
    <name evidence="1" type="ORF">ODALV1_LOCUS22146</name>
</gene>
<organism evidence="1 2">
    <name type="scientific">Orchesella dallaii</name>
    <dbReference type="NCBI Taxonomy" id="48710"/>
    <lineage>
        <taxon>Eukaryota</taxon>
        <taxon>Metazoa</taxon>
        <taxon>Ecdysozoa</taxon>
        <taxon>Arthropoda</taxon>
        <taxon>Hexapoda</taxon>
        <taxon>Collembola</taxon>
        <taxon>Entomobryomorpha</taxon>
        <taxon>Entomobryoidea</taxon>
        <taxon>Orchesellidae</taxon>
        <taxon>Orchesellinae</taxon>
        <taxon>Orchesella</taxon>
    </lineage>
</organism>
<comment type="caution">
    <text evidence="1">The sequence shown here is derived from an EMBL/GenBank/DDBJ whole genome shotgun (WGS) entry which is preliminary data.</text>
</comment>
<sequence>MIEEVPIEEEKPVVLADFRETIHTIGVDDQDRNYQKLSWWENPVWLKQPVEGLPVAVPTNDEDEILVEEDKATATAWMHRFIPSFKMKRNPIEGDCVLVGDSSRRISERPLGLNKKTIPEKGSKVRVVRVKTSHETLTSTLQRLYLMTNKIKILRKDKMNTEKVEVKWKKPPGVDALLRNLNVMDSIIKLVGPGILYH</sequence>
<dbReference type="EMBL" id="CAXLJM020000074">
    <property type="protein sequence ID" value="CAL8128227.1"/>
    <property type="molecule type" value="Genomic_DNA"/>
</dbReference>
<evidence type="ECO:0000313" key="1">
    <source>
        <dbReference type="EMBL" id="CAL8128227.1"/>
    </source>
</evidence>
<evidence type="ECO:0000313" key="2">
    <source>
        <dbReference type="Proteomes" id="UP001642540"/>
    </source>
</evidence>